<sequence>MSLLPWIGVVWLFGIGLYGIVTSRHFVHLTGCLAAIQSSSYLLLLAIGYRYGAVAPIFYDKKPGTQAVDPVVQALVLTDVVIGATVSALLLALILQLHKHAGTVDPQAMRPMGRAGVADGRQRRGGRVG</sequence>
<dbReference type="PANTHER" id="PTHR34583">
    <property type="entry name" value="ANTIPORTER SUBUNIT MNHC2-RELATED"/>
    <property type="match status" value="1"/>
</dbReference>
<proteinExistence type="inferred from homology"/>
<organism evidence="9 10">
    <name type="scientific">Gluconacetobacter tumulisoli</name>
    <dbReference type="NCBI Taxonomy" id="1286189"/>
    <lineage>
        <taxon>Bacteria</taxon>
        <taxon>Pseudomonadati</taxon>
        <taxon>Pseudomonadota</taxon>
        <taxon>Alphaproteobacteria</taxon>
        <taxon>Acetobacterales</taxon>
        <taxon>Acetobacteraceae</taxon>
        <taxon>Gluconacetobacter</taxon>
    </lineage>
</organism>
<feature type="transmembrane region" description="Helical" evidence="8">
    <location>
        <begin position="39"/>
        <end position="59"/>
    </location>
</feature>
<feature type="transmembrane region" description="Helical" evidence="8">
    <location>
        <begin position="71"/>
        <end position="95"/>
    </location>
</feature>
<gene>
    <name evidence="9" type="ORF">HLH28_17145</name>
</gene>
<evidence type="ECO:0000256" key="5">
    <source>
        <dbReference type="ARBA" id="ARBA00022989"/>
    </source>
</evidence>
<evidence type="ECO:0000256" key="3">
    <source>
        <dbReference type="ARBA" id="ARBA00022475"/>
    </source>
</evidence>
<comment type="similarity">
    <text evidence="2">Belongs to the CPA3 antiporters (TC 2.A.63) subunit C family.</text>
</comment>
<keyword evidence="3" id="KW-1003">Cell membrane</keyword>
<dbReference type="Gene3D" id="1.10.287.3510">
    <property type="match status" value="1"/>
</dbReference>
<dbReference type="AlphaFoldDB" id="A0A7W4PQY5"/>
<evidence type="ECO:0000256" key="4">
    <source>
        <dbReference type="ARBA" id="ARBA00022692"/>
    </source>
</evidence>
<reference evidence="9 10" key="1">
    <citation type="submission" date="2020-04" db="EMBL/GenBank/DDBJ databases">
        <title>Description of novel Gluconacetobacter.</title>
        <authorList>
            <person name="Sombolestani A."/>
        </authorList>
    </citation>
    <scope>NUCLEOTIDE SEQUENCE [LARGE SCALE GENOMIC DNA]</scope>
    <source>
        <strain evidence="9 10">LMG 27802</strain>
    </source>
</reference>
<keyword evidence="10" id="KW-1185">Reference proteome</keyword>
<comment type="caution">
    <text evidence="9">The sequence shown here is derived from an EMBL/GenBank/DDBJ whole genome shotgun (WGS) entry which is preliminary data.</text>
</comment>
<keyword evidence="5 8" id="KW-1133">Transmembrane helix</keyword>
<protein>
    <submittedName>
        <fullName evidence="9">Dehydrogenase</fullName>
    </submittedName>
</protein>
<dbReference type="PANTHER" id="PTHR34583:SF2">
    <property type="entry name" value="ANTIPORTER SUBUNIT MNHC2-RELATED"/>
    <property type="match status" value="1"/>
</dbReference>
<dbReference type="InterPro" id="IPR039428">
    <property type="entry name" value="NUOK/Mnh_C1-like"/>
</dbReference>
<evidence type="ECO:0000313" key="10">
    <source>
        <dbReference type="Proteomes" id="UP000578030"/>
    </source>
</evidence>
<comment type="subcellular location">
    <subcellularLocation>
        <location evidence="1">Cell membrane</location>
        <topology evidence="1">Multi-pass membrane protein</topology>
    </subcellularLocation>
</comment>
<evidence type="ECO:0000256" key="6">
    <source>
        <dbReference type="ARBA" id="ARBA00023136"/>
    </source>
</evidence>
<name>A0A7W4PQY5_9PROT</name>
<dbReference type="Pfam" id="PF00420">
    <property type="entry name" value="Oxidored_q2"/>
    <property type="match status" value="1"/>
</dbReference>
<accession>A0A7W4PQY5</accession>
<evidence type="ECO:0000256" key="8">
    <source>
        <dbReference type="SAM" id="Phobius"/>
    </source>
</evidence>
<evidence type="ECO:0000256" key="1">
    <source>
        <dbReference type="ARBA" id="ARBA00004651"/>
    </source>
</evidence>
<evidence type="ECO:0000256" key="7">
    <source>
        <dbReference type="SAM" id="MobiDB-lite"/>
    </source>
</evidence>
<dbReference type="Proteomes" id="UP000578030">
    <property type="component" value="Unassembled WGS sequence"/>
</dbReference>
<feature type="region of interest" description="Disordered" evidence="7">
    <location>
        <begin position="106"/>
        <end position="129"/>
    </location>
</feature>
<keyword evidence="4 8" id="KW-0812">Transmembrane</keyword>
<evidence type="ECO:0000256" key="2">
    <source>
        <dbReference type="ARBA" id="ARBA00010388"/>
    </source>
</evidence>
<feature type="transmembrane region" description="Helical" evidence="8">
    <location>
        <begin position="6"/>
        <end position="27"/>
    </location>
</feature>
<dbReference type="GO" id="GO:0005886">
    <property type="term" value="C:plasma membrane"/>
    <property type="evidence" value="ECO:0007669"/>
    <property type="project" value="UniProtKB-SubCell"/>
</dbReference>
<evidence type="ECO:0000313" key="9">
    <source>
        <dbReference type="EMBL" id="MBB2203276.1"/>
    </source>
</evidence>
<keyword evidence="6 8" id="KW-0472">Membrane</keyword>
<dbReference type="InterPro" id="IPR050601">
    <property type="entry name" value="CPA3_antiporter_subunitC"/>
</dbReference>
<dbReference type="EMBL" id="JABEQM010000022">
    <property type="protein sequence ID" value="MBB2203276.1"/>
    <property type="molecule type" value="Genomic_DNA"/>
</dbReference>